<dbReference type="Proteomes" id="UP000199159">
    <property type="component" value="Unassembled WGS sequence"/>
</dbReference>
<sequence length="74" mass="8381">MTSSYIIDWIPGQGEDFYTILINTDRIVKVEVERESKSVVQVDDPITLIEYKKGLSKINQIKLAVAIDLAQKAK</sequence>
<dbReference type="EMBL" id="FNJU01000021">
    <property type="protein sequence ID" value="SDP96470.1"/>
    <property type="molecule type" value="Genomic_DNA"/>
</dbReference>
<protein>
    <submittedName>
        <fullName evidence="1">Uncharacterized protein</fullName>
    </submittedName>
</protein>
<evidence type="ECO:0000313" key="2">
    <source>
        <dbReference type="Proteomes" id="UP000199159"/>
    </source>
</evidence>
<name>A0A1H0X0S7_9BACI</name>
<accession>A0A1H0X0S7</accession>
<dbReference type="AlphaFoldDB" id="A0A1H0X0S7"/>
<dbReference type="RefSeq" id="WP_090859710.1">
    <property type="nucleotide sequence ID" value="NZ_FNJU01000021.1"/>
</dbReference>
<dbReference type="STRING" id="930152.SAMN05216565_12156"/>
<evidence type="ECO:0000313" key="1">
    <source>
        <dbReference type="EMBL" id="SDP96470.1"/>
    </source>
</evidence>
<organism evidence="1 2">
    <name type="scientific">Litchfieldia salsa</name>
    <dbReference type="NCBI Taxonomy" id="930152"/>
    <lineage>
        <taxon>Bacteria</taxon>
        <taxon>Bacillati</taxon>
        <taxon>Bacillota</taxon>
        <taxon>Bacilli</taxon>
        <taxon>Bacillales</taxon>
        <taxon>Bacillaceae</taxon>
        <taxon>Litchfieldia</taxon>
    </lineage>
</organism>
<dbReference type="OrthoDB" id="2876391at2"/>
<keyword evidence="2" id="KW-1185">Reference proteome</keyword>
<reference evidence="2" key="1">
    <citation type="submission" date="2016-10" db="EMBL/GenBank/DDBJ databases">
        <authorList>
            <person name="Varghese N."/>
            <person name="Submissions S."/>
        </authorList>
    </citation>
    <scope>NUCLEOTIDE SEQUENCE [LARGE SCALE GENOMIC DNA]</scope>
    <source>
        <strain evidence="2">IBRC-M10078</strain>
    </source>
</reference>
<proteinExistence type="predicted"/>
<gene>
    <name evidence="1" type="ORF">SAMN05216565_12156</name>
</gene>